<name>A0ABD3W8S1_SINWO</name>
<accession>A0ABD3W8S1</accession>
<organism evidence="1 2">
    <name type="scientific">Sinanodonta woodiana</name>
    <name type="common">Chinese pond mussel</name>
    <name type="synonym">Anodonta woodiana</name>
    <dbReference type="NCBI Taxonomy" id="1069815"/>
    <lineage>
        <taxon>Eukaryota</taxon>
        <taxon>Metazoa</taxon>
        <taxon>Spiralia</taxon>
        <taxon>Lophotrochozoa</taxon>
        <taxon>Mollusca</taxon>
        <taxon>Bivalvia</taxon>
        <taxon>Autobranchia</taxon>
        <taxon>Heteroconchia</taxon>
        <taxon>Palaeoheterodonta</taxon>
        <taxon>Unionida</taxon>
        <taxon>Unionoidea</taxon>
        <taxon>Unionidae</taxon>
        <taxon>Unioninae</taxon>
        <taxon>Sinanodonta</taxon>
    </lineage>
</organism>
<reference evidence="1 2" key="1">
    <citation type="submission" date="2024-11" db="EMBL/GenBank/DDBJ databases">
        <title>Chromosome-level genome assembly of the freshwater bivalve Anodonta woodiana.</title>
        <authorList>
            <person name="Chen X."/>
        </authorList>
    </citation>
    <scope>NUCLEOTIDE SEQUENCE [LARGE SCALE GENOMIC DNA]</scope>
    <source>
        <strain evidence="1">MN2024</strain>
        <tissue evidence="1">Gills</tissue>
    </source>
</reference>
<dbReference type="EMBL" id="JBJQND010000007">
    <property type="protein sequence ID" value="KAL3870290.1"/>
    <property type="molecule type" value="Genomic_DNA"/>
</dbReference>
<keyword evidence="2" id="KW-1185">Reference proteome</keyword>
<evidence type="ECO:0000313" key="1">
    <source>
        <dbReference type="EMBL" id="KAL3870290.1"/>
    </source>
</evidence>
<sequence>MPNCVCYQHFVRVKSYLGDKASPAWMLHLGKPEFIRFSQREQKRALSDAAVSLRSLTKRHIDIDYSKSVTEEHSASPDISAQCDAVRCESVIQLAREDESHSKGIQTDLTI</sequence>
<evidence type="ECO:0000313" key="2">
    <source>
        <dbReference type="Proteomes" id="UP001634394"/>
    </source>
</evidence>
<dbReference type="Proteomes" id="UP001634394">
    <property type="component" value="Unassembled WGS sequence"/>
</dbReference>
<gene>
    <name evidence="1" type="ORF">ACJMK2_038366</name>
</gene>
<proteinExistence type="predicted"/>
<comment type="caution">
    <text evidence="1">The sequence shown here is derived from an EMBL/GenBank/DDBJ whole genome shotgun (WGS) entry which is preliminary data.</text>
</comment>
<dbReference type="AlphaFoldDB" id="A0ABD3W8S1"/>
<protein>
    <submittedName>
        <fullName evidence="1">Uncharacterized protein</fullName>
    </submittedName>
</protein>